<evidence type="ECO:0000313" key="7">
    <source>
        <dbReference type="EMBL" id="TCC33695.1"/>
    </source>
</evidence>
<dbReference type="SUPFAM" id="SSF53300">
    <property type="entry name" value="vWA-like"/>
    <property type="match status" value="1"/>
</dbReference>
<dbReference type="PANTHER" id="PTHR22550:SF5">
    <property type="entry name" value="LEUCINE ZIPPER PROTEIN 4"/>
    <property type="match status" value="1"/>
</dbReference>
<dbReference type="PANTHER" id="PTHR22550">
    <property type="entry name" value="SPORE GERMINATION PROTEIN"/>
    <property type="match status" value="1"/>
</dbReference>
<evidence type="ECO:0000256" key="2">
    <source>
        <dbReference type="ARBA" id="ARBA00022692"/>
    </source>
</evidence>
<reference evidence="7 8" key="1">
    <citation type="submission" date="2019-02" db="EMBL/GenBank/DDBJ databases">
        <title>Kribbella capetownensis sp. nov. and Kribbella speibonae sp. nov., isolated from soil.</title>
        <authorList>
            <person name="Curtis S.M."/>
            <person name="Norton I."/>
            <person name="Everest G.J."/>
            <person name="Meyers P.R."/>
        </authorList>
    </citation>
    <scope>NUCLEOTIDE SEQUENCE [LARGE SCALE GENOMIC DNA]</scope>
    <source>
        <strain evidence="7 8">DSM 27082</strain>
    </source>
</reference>
<dbReference type="InterPro" id="IPR024163">
    <property type="entry name" value="Aerotolerance_reg_N"/>
</dbReference>
<keyword evidence="1" id="KW-1003">Cell membrane</keyword>
<keyword evidence="4 5" id="KW-0472">Membrane</keyword>
<organism evidence="7 8">
    <name type="scientific">Kribbella sindirgiensis</name>
    <dbReference type="NCBI Taxonomy" id="1124744"/>
    <lineage>
        <taxon>Bacteria</taxon>
        <taxon>Bacillati</taxon>
        <taxon>Actinomycetota</taxon>
        <taxon>Actinomycetes</taxon>
        <taxon>Propionibacteriales</taxon>
        <taxon>Kribbellaceae</taxon>
        <taxon>Kribbella</taxon>
    </lineage>
</organism>
<dbReference type="Pfam" id="PF07584">
    <property type="entry name" value="BatA"/>
    <property type="match status" value="1"/>
</dbReference>
<dbReference type="Gene3D" id="3.40.50.410">
    <property type="entry name" value="von Willebrand factor, type A domain"/>
    <property type="match status" value="1"/>
</dbReference>
<dbReference type="PROSITE" id="PS50234">
    <property type="entry name" value="VWFA"/>
    <property type="match status" value="1"/>
</dbReference>
<evidence type="ECO:0000256" key="4">
    <source>
        <dbReference type="ARBA" id="ARBA00023136"/>
    </source>
</evidence>
<evidence type="ECO:0000256" key="3">
    <source>
        <dbReference type="ARBA" id="ARBA00022989"/>
    </source>
</evidence>
<feature type="domain" description="VWFA" evidence="6">
    <location>
        <begin position="87"/>
        <end position="277"/>
    </location>
</feature>
<sequence>MEFLSPGRLWFLLLIPLILAGYIFLQHRRSQYALRFTNIALLDRVAPRRPQWRRHLAVGLALLAALTCVVAFAQPKDKVKVPRERATIVVAIDVSLSMMATDIDPNRLEAAKKSAKNFVNQLPGKFNVALVNFAGTASIIVPPTTDRATVLRSIDGLELAESTATGEGIFTSLQALTQVPPDPEHPTEPAPARIVLLSDGKRTVGRTAQEGAQAAKAKSTPVYTICFGTDSGFIEMDGIRQRVPPDRAELRSVAEISGGKAYTAESAGELEDVYKDIGSSVGYDEVDKEITARYAGIAMLFTLAAAGACIALATRFP</sequence>
<dbReference type="Proteomes" id="UP000292695">
    <property type="component" value="Unassembled WGS sequence"/>
</dbReference>
<dbReference type="SMART" id="SM00327">
    <property type="entry name" value="VWA"/>
    <property type="match status" value="1"/>
</dbReference>
<dbReference type="RefSeq" id="WP_131289372.1">
    <property type="nucleotide sequence ID" value="NZ_SJKA01000005.1"/>
</dbReference>
<evidence type="ECO:0000313" key="8">
    <source>
        <dbReference type="Proteomes" id="UP000292695"/>
    </source>
</evidence>
<comment type="caution">
    <text evidence="7">The sequence shown here is derived from an EMBL/GenBank/DDBJ whole genome shotgun (WGS) entry which is preliminary data.</text>
</comment>
<dbReference type="InterPro" id="IPR036465">
    <property type="entry name" value="vWFA_dom_sf"/>
</dbReference>
<dbReference type="OrthoDB" id="8882959at2"/>
<evidence type="ECO:0000256" key="1">
    <source>
        <dbReference type="ARBA" id="ARBA00022475"/>
    </source>
</evidence>
<gene>
    <name evidence="7" type="ORF">E0H50_17280</name>
</gene>
<evidence type="ECO:0000256" key="5">
    <source>
        <dbReference type="SAM" id="Phobius"/>
    </source>
</evidence>
<dbReference type="Pfam" id="PF13519">
    <property type="entry name" value="VWA_2"/>
    <property type="match status" value="1"/>
</dbReference>
<name>A0A4R0IXZ9_9ACTN</name>
<feature type="transmembrane region" description="Helical" evidence="5">
    <location>
        <begin position="56"/>
        <end position="73"/>
    </location>
</feature>
<keyword evidence="8" id="KW-1185">Reference proteome</keyword>
<dbReference type="EMBL" id="SJKA01000005">
    <property type="protein sequence ID" value="TCC33695.1"/>
    <property type="molecule type" value="Genomic_DNA"/>
</dbReference>
<feature type="transmembrane region" description="Helical" evidence="5">
    <location>
        <begin position="294"/>
        <end position="313"/>
    </location>
</feature>
<protein>
    <submittedName>
        <fullName evidence="7">VWA domain-containing protein</fullName>
    </submittedName>
</protein>
<keyword evidence="3 5" id="KW-1133">Transmembrane helix</keyword>
<feature type="transmembrane region" description="Helical" evidence="5">
    <location>
        <begin position="6"/>
        <end position="25"/>
    </location>
</feature>
<dbReference type="InterPro" id="IPR002035">
    <property type="entry name" value="VWF_A"/>
</dbReference>
<keyword evidence="2 5" id="KW-0812">Transmembrane</keyword>
<dbReference type="InterPro" id="IPR050768">
    <property type="entry name" value="UPF0353/GerABKA_families"/>
</dbReference>
<proteinExistence type="predicted"/>
<dbReference type="AlphaFoldDB" id="A0A4R0IXZ9"/>
<accession>A0A4R0IXZ9</accession>
<evidence type="ECO:0000259" key="6">
    <source>
        <dbReference type="PROSITE" id="PS50234"/>
    </source>
</evidence>